<dbReference type="Pfam" id="PF01297">
    <property type="entry name" value="ZnuA"/>
    <property type="match status" value="1"/>
</dbReference>
<dbReference type="Gene3D" id="3.40.50.1980">
    <property type="entry name" value="Nitrogenase molybdenum iron protein domain"/>
    <property type="match status" value="3"/>
</dbReference>
<dbReference type="EMBL" id="QGTW01000011">
    <property type="protein sequence ID" value="PWW26234.1"/>
    <property type="molecule type" value="Genomic_DNA"/>
</dbReference>
<dbReference type="GO" id="GO:0030001">
    <property type="term" value="P:metal ion transport"/>
    <property type="evidence" value="ECO:0007669"/>
    <property type="project" value="InterPro"/>
</dbReference>
<evidence type="ECO:0000313" key="4">
    <source>
        <dbReference type="EMBL" id="PWW26234.1"/>
    </source>
</evidence>
<feature type="coiled-coil region" evidence="1">
    <location>
        <begin position="220"/>
        <end position="251"/>
    </location>
</feature>
<dbReference type="AlphaFoldDB" id="A0A2V2ZQD4"/>
<dbReference type="InterPro" id="IPR050492">
    <property type="entry name" value="Bact_metal-bind_prot9"/>
</dbReference>
<evidence type="ECO:0000313" key="5">
    <source>
        <dbReference type="Proteomes" id="UP000247150"/>
    </source>
</evidence>
<organism evidence="4 5">
    <name type="scientific">Cytobacillus oceanisediminis</name>
    <dbReference type="NCBI Taxonomy" id="665099"/>
    <lineage>
        <taxon>Bacteria</taxon>
        <taxon>Bacillati</taxon>
        <taxon>Bacillota</taxon>
        <taxon>Bacilli</taxon>
        <taxon>Bacillales</taxon>
        <taxon>Bacillaceae</taxon>
        <taxon>Cytobacillus</taxon>
    </lineage>
</organism>
<dbReference type="InterPro" id="IPR006127">
    <property type="entry name" value="ZnuA-like"/>
</dbReference>
<comment type="caution">
    <text evidence="4">The sequence shown here is derived from an EMBL/GenBank/DDBJ whole genome shotgun (WGS) entry which is preliminary data.</text>
</comment>
<dbReference type="SUPFAM" id="SSF53807">
    <property type="entry name" value="Helical backbone' metal receptor"/>
    <property type="match status" value="1"/>
</dbReference>
<dbReference type="RefSeq" id="WP_110066394.1">
    <property type="nucleotide sequence ID" value="NZ_QGTW01000011.1"/>
</dbReference>
<dbReference type="GO" id="GO:0046872">
    <property type="term" value="F:metal ion binding"/>
    <property type="evidence" value="ECO:0007669"/>
    <property type="project" value="InterPro"/>
</dbReference>
<dbReference type="PANTHER" id="PTHR42953:SF8">
    <property type="entry name" value="ZINT DOMAIN-CONTAINING PROTEIN"/>
    <property type="match status" value="1"/>
</dbReference>
<dbReference type="PANTHER" id="PTHR42953">
    <property type="entry name" value="HIGH-AFFINITY ZINC UPTAKE SYSTEM PROTEIN ZNUA-RELATED"/>
    <property type="match status" value="1"/>
</dbReference>
<dbReference type="OrthoDB" id="9810636at2"/>
<feature type="signal peptide" evidence="3">
    <location>
        <begin position="1"/>
        <end position="22"/>
    </location>
</feature>
<accession>A0A2V2ZQD4</accession>
<reference evidence="4 5" key="1">
    <citation type="submission" date="2018-05" db="EMBL/GenBank/DDBJ databases">
        <title>Freshwater and sediment microbial communities from various areas in North America, analyzing microbe dynamics in response to fracking.</title>
        <authorList>
            <person name="Lamendella R."/>
        </authorList>
    </citation>
    <scope>NUCLEOTIDE SEQUENCE [LARGE SCALE GENOMIC DNA]</scope>
    <source>
        <strain evidence="4 5">15_TX</strain>
    </source>
</reference>
<proteinExistence type="predicted"/>
<feature type="chain" id="PRO_5039494187" evidence="3">
    <location>
        <begin position="23"/>
        <end position="362"/>
    </location>
</feature>
<gene>
    <name evidence="4" type="ORF">DFO73_111176</name>
</gene>
<name>A0A2V2ZQD4_9BACI</name>
<evidence type="ECO:0000256" key="3">
    <source>
        <dbReference type="SAM" id="SignalP"/>
    </source>
</evidence>
<dbReference type="Proteomes" id="UP000247150">
    <property type="component" value="Unassembled WGS sequence"/>
</dbReference>
<keyword evidence="3" id="KW-0732">Signal</keyword>
<evidence type="ECO:0000256" key="2">
    <source>
        <dbReference type="SAM" id="MobiDB-lite"/>
    </source>
</evidence>
<keyword evidence="1" id="KW-0175">Coiled coil</keyword>
<sequence length="362" mass="40918">MKKAIIFLALSLILLLSGCTDEKPAKEEGDNNKAAVYTTVYPLQYFTERIGGEFIEAKTVYPPGSDEHTFEPSQTDMMNLADSDLFIFVGLGLEGFVEKAKETLKNENVTMVAAGENIEFVHSGEEDHDAAHEEEGHSDDHSDEAAHDEEGHSDDHSDETAHDEEGHSDDHSDETAHDEEGNDGHNHGDIDPHVWLDPFYAKEMAESVKTALADQMPEHEEQFEKNYQELAQELDDLHNDFEQTVQNAKHKEIIVSHAAYGYWEERYGLDQISVAGLNSSNEPTQKELQKVISEAKEHDLKYVFFEQNVSSRLTEILQKEIGAQPLMLHNLSVLTEEDIENKQTYFTLMRENLASLEKALNE</sequence>
<protein>
    <submittedName>
        <fullName evidence="4">Zinc transport system substrate-binding protein</fullName>
    </submittedName>
</protein>
<evidence type="ECO:0000256" key="1">
    <source>
        <dbReference type="SAM" id="Coils"/>
    </source>
</evidence>
<feature type="region of interest" description="Disordered" evidence="2">
    <location>
        <begin position="126"/>
        <end position="190"/>
    </location>
</feature>
<dbReference type="PROSITE" id="PS51257">
    <property type="entry name" value="PROKAR_LIPOPROTEIN"/>
    <property type="match status" value="1"/>
</dbReference>